<dbReference type="AlphaFoldDB" id="A0AAV4VGC9"/>
<name>A0AAV4VGC9_CAEEX</name>
<comment type="caution">
    <text evidence="1">The sequence shown here is derived from an EMBL/GenBank/DDBJ whole genome shotgun (WGS) entry which is preliminary data.</text>
</comment>
<dbReference type="Proteomes" id="UP001054945">
    <property type="component" value="Unassembled WGS sequence"/>
</dbReference>
<sequence length="78" mass="8793">MINEAAGIMILLPGTKKWCFTRTQPQQMQSICSPAILKDLEGAGYQKLLQLLKNKRDRVAMGPRPLRCAGKQKDRCFS</sequence>
<protein>
    <submittedName>
        <fullName evidence="1">Uncharacterized protein</fullName>
    </submittedName>
</protein>
<evidence type="ECO:0000313" key="2">
    <source>
        <dbReference type="Proteomes" id="UP001054945"/>
    </source>
</evidence>
<proteinExistence type="predicted"/>
<dbReference type="EMBL" id="BPLR01014502">
    <property type="protein sequence ID" value="GIY69192.1"/>
    <property type="molecule type" value="Genomic_DNA"/>
</dbReference>
<keyword evidence="2" id="KW-1185">Reference proteome</keyword>
<reference evidence="1 2" key="1">
    <citation type="submission" date="2021-06" db="EMBL/GenBank/DDBJ databases">
        <title>Caerostris extrusa draft genome.</title>
        <authorList>
            <person name="Kono N."/>
            <person name="Arakawa K."/>
        </authorList>
    </citation>
    <scope>NUCLEOTIDE SEQUENCE [LARGE SCALE GENOMIC DNA]</scope>
</reference>
<gene>
    <name evidence="1" type="ORF">CEXT_722661</name>
</gene>
<organism evidence="1 2">
    <name type="scientific">Caerostris extrusa</name>
    <name type="common">Bark spider</name>
    <name type="synonym">Caerostris bankana</name>
    <dbReference type="NCBI Taxonomy" id="172846"/>
    <lineage>
        <taxon>Eukaryota</taxon>
        <taxon>Metazoa</taxon>
        <taxon>Ecdysozoa</taxon>
        <taxon>Arthropoda</taxon>
        <taxon>Chelicerata</taxon>
        <taxon>Arachnida</taxon>
        <taxon>Araneae</taxon>
        <taxon>Araneomorphae</taxon>
        <taxon>Entelegynae</taxon>
        <taxon>Araneoidea</taxon>
        <taxon>Araneidae</taxon>
        <taxon>Caerostris</taxon>
    </lineage>
</organism>
<evidence type="ECO:0000313" key="1">
    <source>
        <dbReference type="EMBL" id="GIY69192.1"/>
    </source>
</evidence>
<accession>A0AAV4VGC9</accession>